<dbReference type="AlphaFoldDB" id="A0A0D0NIW8"/>
<organism evidence="1 2">
    <name type="scientific">Wenxinia marina DSM 24838</name>
    <dbReference type="NCBI Taxonomy" id="1123501"/>
    <lineage>
        <taxon>Bacteria</taxon>
        <taxon>Pseudomonadati</taxon>
        <taxon>Pseudomonadota</taxon>
        <taxon>Alphaproteobacteria</taxon>
        <taxon>Rhodobacterales</taxon>
        <taxon>Roseobacteraceae</taxon>
        <taxon>Wenxinia</taxon>
    </lineage>
</organism>
<name>A0A0D0NIW8_9RHOB</name>
<dbReference type="EMBL" id="AONG01000016">
    <property type="protein sequence ID" value="KIQ68260.1"/>
    <property type="molecule type" value="Genomic_DNA"/>
</dbReference>
<evidence type="ECO:0000313" key="1">
    <source>
        <dbReference type="EMBL" id="KIQ68260.1"/>
    </source>
</evidence>
<dbReference type="Proteomes" id="UP000035100">
    <property type="component" value="Unassembled WGS sequence"/>
</dbReference>
<keyword evidence="2" id="KW-1185">Reference proteome</keyword>
<reference evidence="1 2" key="1">
    <citation type="submission" date="2013-01" db="EMBL/GenBank/DDBJ databases">
        <authorList>
            <person name="Fiebig A."/>
            <person name="Goeker M."/>
            <person name="Klenk H.-P.P."/>
        </authorList>
    </citation>
    <scope>NUCLEOTIDE SEQUENCE [LARGE SCALE GENOMIC DNA]</scope>
    <source>
        <strain evidence="1 2">DSM 24838</strain>
    </source>
</reference>
<protein>
    <submittedName>
        <fullName evidence="1">Uncharacterized protein</fullName>
    </submittedName>
</protein>
<sequence>MKHVEILNHDPVFLDLLPHFLGIAHHDNVDAAPSGMTSPLRTPVRRGSLQISILRPRARLDRAILAAIPGR</sequence>
<gene>
    <name evidence="1" type="ORF">Wenmar_03270</name>
</gene>
<evidence type="ECO:0000313" key="2">
    <source>
        <dbReference type="Proteomes" id="UP000035100"/>
    </source>
</evidence>
<comment type="caution">
    <text evidence="1">The sequence shown here is derived from an EMBL/GenBank/DDBJ whole genome shotgun (WGS) entry which is preliminary data.</text>
</comment>
<proteinExistence type="predicted"/>
<accession>A0A0D0NIW8</accession>